<evidence type="ECO:0000313" key="1">
    <source>
        <dbReference type="EMBL" id="EEG24461.1"/>
    </source>
</evidence>
<reference evidence="1 2" key="1">
    <citation type="submission" date="2009-01" db="EMBL/GenBank/DDBJ databases">
        <authorList>
            <person name="Fulton L."/>
            <person name="Clifton S."/>
            <person name="Chinwalla A.T."/>
            <person name="Mitreva M."/>
            <person name="Sodergren E."/>
            <person name="Weinstock G."/>
            <person name="Clifton S."/>
            <person name="Dooling D.J."/>
            <person name="Fulton B."/>
            <person name="Minx P."/>
            <person name="Pepin K.H."/>
            <person name="Johnson M."/>
            <person name="Bhonagiri V."/>
            <person name="Nash W.E."/>
            <person name="Mardis E.R."/>
            <person name="Wilson R.K."/>
        </authorList>
    </citation>
    <scope>NUCLEOTIDE SEQUENCE [LARGE SCALE GENOMIC DNA]</scope>
    <source>
        <strain evidence="1 2">ATCC 23834</strain>
    </source>
</reference>
<dbReference type="AlphaFoldDB" id="C0DUR3"/>
<dbReference type="EMBL" id="ACEA01000017">
    <property type="protein sequence ID" value="EEG24461.1"/>
    <property type="molecule type" value="Genomic_DNA"/>
</dbReference>
<organism evidence="1 2">
    <name type="scientific">Eikenella corrodens ATCC 23834</name>
    <dbReference type="NCBI Taxonomy" id="546274"/>
    <lineage>
        <taxon>Bacteria</taxon>
        <taxon>Pseudomonadati</taxon>
        <taxon>Pseudomonadota</taxon>
        <taxon>Betaproteobacteria</taxon>
        <taxon>Neisseriales</taxon>
        <taxon>Neisseriaceae</taxon>
        <taxon>Eikenella</taxon>
    </lineage>
</organism>
<accession>C0DUR3</accession>
<dbReference type="HOGENOM" id="CLU_3308900_0_0_4"/>
<gene>
    <name evidence="1" type="ORF">EIKCOROL_01099</name>
</gene>
<proteinExistence type="predicted"/>
<protein>
    <submittedName>
        <fullName evidence="1">Uncharacterized protein</fullName>
    </submittedName>
</protein>
<dbReference type="Proteomes" id="UP000005837">
    <property type="component" value="Unassembled WGS sequence"/>
</dbReference>
<sequence length="39" mass="4411">MFRSHPTLHIISRLPEIHFSGSLLIRQGVGWVSNPNISL</sequence>
<evidence type="ECO:0000313" key="2">
    <source>
        <dbReference type="Proteomes" id="UP000005837"/>
    </source>
</evidence>
<name>C0DUR3_EIKCO</name>
<comment type="caution">
    <text evidence="1">The sequence shown here is derived from an EMBL/GenBank/DDBJ whole genome shotgun (WGS) entry which is preliminary data.</text>
</comment>